<evidence type="ECO:0000313" key="2">
    <source>
        <dbReference type="EMBL" id="KAB8178812.1"/>
    </source>
</evidence>
<dbReference type="RefSeq" id="WP_139579747.1">
    <property type="nucleotide sequence ID" value="NZ_VDMA02000027.1"/>
</dbReference>
<dbReference type="GO" id="GO:0008168">
    <property type="term" value="F:methyltransferase activity"/>
    <property type="evidence" value="ECO:0007669"/>
    <property type="project" value="UniProtKB-KW"/>
</dbReference>
<feature type="domain" description="Methyltransferase" evidence="1">
    <location>
        <begin position="55"/>
        <end position="145"/>
    </location>
</feature>
<comment type="caution">
    <text evidence="2">The sequence shown here is derived from an EMBL/GenBank/DDBJ whole genome shotgun (WGS) entry which is preliminary data.</text>
</comment>
<gene>
    <name evidence="2" type="ORF">FH610_036220</name>
</gene>
<dbReference type="Gene3D" id="3.40.50.150">
    <property type="entry name" value="Vaccinia Virus protein VP39"/>
    <property type="match status" value="1"/>
</dbReference>
<protein>
    <submittedName>
        <fullName evidence="2">Methyltransferase domain-containing protein</fullName>
    </submittedName>
</protein>
<dbReference type="InterPro" id="IPR050508">
    <property type="entry name" value="Methyltransf_Superfamily"/>
</dbReference>
<dbReference type="AlphaFoldDB" id="A0A5N6BEE7"/>
<dbReference type="EMBL" id="VDMA02000027">
    <property type="protein sequence ID" value="KAB8178812.1"/>
    <property type="molecule type" value="Genomic_DNA"/>
</dbReference>
<reference evidence="2 3" key="1">
    <citation type="submission" date="2019-10" db="EMBL/GenBank/DDBJ databases">
        <title>Nonomuraea sp. nov., isolated from Phyllanthus amarus.</title>
        <authorList>
            <person name="Klykleung N."/>
            <person name="Tanasupawat S."/>
        </authorList>
    </citation>
    <scope>NUCLEOTIDE SEQUENCE [LARGE SCALE GENOMIC DNA]</scope>
    <source>
        <strain evidence="2 3">CR1-09</strain>
    </source>
</reference>
<evidence type="ECO:0000313" key="3">
    <source>
        <dbReference type="Proteomes" id="UP000313066"/>
    </source>
</evidence>
<dbReference type="Pfam" id="PF13649">
    <property type="entry name" value="Methyltransf_25"/>
    <property type="match status" value="1"/>
</dbReference>
<dbReference type="PANTHER" id="PTHR42912">
    <property type="entry name" value="METHYLTRANSFERASE"/>
    <property type="match status" value="1"/>
</dbReference>
<accession>A0A5N6BEE7</accession>
<name>A0A5N6BEE7_9ACTN</name>
<dbReference type="InterPro" id="IPR029063">
    <property type="entry name" value="SAM-dependent_MTases_sf"/>
</dbReference>
<dbReference type="Proteomes" id="UP000313066">
    <property type="component" value="Unassembled WGS sequence"/>
</dbReference>
<dbReference type="SUPFAM" id="SSF53335">
    <property type="entry name" value="S-adenosyl-L-methionine-dependent methyltransferases"/>
    <property type="match status" value="1"/>
</dbReference>
<keyword evidence="3" id="KW-1185">Reference proteome</keyword>
<dbReference type="GO" id="GO:0032259">
    <property type="term" value="P:methylation"/>
    <property type="evidence" value="ECO:0007669"/>
    <property type="project" value="UniProtKB-KW"/>
</dbReference>
<dbReference type="PANTHER" id="PTHR42912:SF95">
    <property type="entry name" value="METHYLTRANSFERASE TYPE 11 DOMAIN-CONTAINING PROTEIN"/>
    <property type="match status" value="1"/>
</dbReference>
<dbReference type="InterPro" id="IPR041698">
    <property type="entry name" value="Methyltransf_25"/>
</dbReference>
<organism evidence="2 3">
    <name type="scientific">Microbispora catharanthi</name>
    <dbReference type="NCBI Taxonomy" id="1712871"/>
    <lineage>
        <taxon>Bacteria</taxon>
        <taxon>Bacillati</taxon>
        <taxon>Actinomycetota</taxon>
        <taxon>Actinomycetes</taxon>
        <taxon>Streptosporangiales</taxon>
        <taxon>Streptosporangiaceae</taxon>
        <taxon>Microbispora</taxon>
    </lineage>
</organism>
<sequence>MTEPSYLQAARVAYDAVAGDYADRLRHQLNEKPFERAMLAAYAEIVRASGVPGPVADVGCGPGRITAHLHALGLDVFGVDLSPGMIAVARREHPDLRFEEGAMAALDIADAALGGVVAWYSIIHTPPERQPAVLAEFHRVLAPGGHLLLAFQVGDEPFHAAEVFGRQVALDFHRLSPDRTATMLAEAGLPVVAQLKTERREFERTPQAYLVARKPAPSRL</sequence>
<keyword evidence="2" id="KW-0489">Methyltransferase</keyword>
<dbReference type="CDD" id="cd02440">
    <property type="entry name" value="AdoMet_MTases"/>
    <property type="match status" value="1"/>
</dbReference>
<proteinExistence type="predicted"/>
<keyword evidence="2" id="KW-0808">Transferase</keyword>
<evidence type="ECO:0000259" key="1">
    <source>
        <dbReference type="Pfam" id="PF13649"/>
    </source>
</evidence>